<evidence type="ECO:0000256" key="2">
    <source>
        <dbReference type="ARBA" id="ARBA00022803"/>
    </source>
</evidence>
<dbReference type="AlphaFoldDB" id="A0A1D8PBP5"/>
<gene>
    <name evidence="5" type="ORF">LPB138_04990</name>
</gene>
<dbReference type="PROSITE" id="PS50293">
    <property type="entry name" value="TPR_REGION"/>
    <property type="match status" value="1"/>
</dbReference>
<feature type="repeat" description="TPR" evidence="3">
    <location>
        <begin position="269"/>
        <end position="302"/>
    </location>
</feature>
<keyword evidence="6" id="KW-1185">Reference proteome</keyword>
<feature type="signal peptide" evidence="4">
    <location>
        <begin position="1"/>
        <end position="21"/>
    </location>
</feature>
<dbReference type="InterPro" id="IPR050498">
    <property type="entry name" value="Ycf3"/>
</dbReference>
<reference evidence="5 6" key="1">
    <citation type="submission" date="2016-10" db="EMBL/GenBank/DDBJ databases">
        <title>Lutibacter sp. LPB0138, isolated from marine gastropod.</title>
        <authorList>
            <person name="Kim E."/>
            <person name="Yi H."/>
        </authorList>
    </citation>
    <scope>NUCLEOTIDE SEQUENCE [LARGE SCALE GENOMIC DNA]</scope>
    <source>
        <strain evidence="5 6">LPB0138</strain>
    </source>
</reference>
<dbReference type="KEGG" id="lul:LPB138_04990"/>
<dbReference type="InterPro" id="IPR011990">
    <property type="entry name" value="TPR-like_helical_dom_sf"/>
</dbReference>
<dbReference type="SMART" id="SM00028">
    <property type="entry name" value="TPR"/>
    <property type="match status" value="4"/>
</dbReference>
<dbReference type="PANTHER" id="PTHR44858">
    <property type="entry name" value="TETRATRICOPEPTIDE REPEAT PROTEIN 6"/>
    <property type="match status" value="1"/>
</dbReference>
<dbReference type="PROSITE" id="PS50005">
    <property type="entry name" value="TPR"/>
    <property type="match status" value="2"/>
</dbReference>
<evidence type="ECO:0000256" key="1">
    <source>
        <dbReference type="ARBA" id="ARBA00022737"/>
    </source>
</evidence>
<evidence type="ECO:0000313" key="6">
    <source>
        <dbReference type="Proteomes" id="UP000176050"/>
    </source>
</evidence>
<keyword evidence="4" id="KW-0732">Signal</keyword>
<protein>
    <recommendedName>
        <fullName evidence="7">Tetratricopeptide repeat protein</fullName>
    </recommendedName>
</protein>
<feature type="repeat" description="TPR" evidence="3">
    <location>
        <begin position="303"/>
        <end position="336"/>
    </location>
</feature>
<sequence>MFKKQLIMLSASLLISVAAFSQKKELKTVEKAVKNGDFTTALAAITQVEGLIANADLKSKAKFYFLKGQALFGKGTNEANTDKAIEAFNTLMQLEKDGSGTKYSTEAKSILDQIVTKISDRAREEFADAQANADVDGYKKASDSFFKVYELSPSDTTSLFSASYLGYFGQNYEKSLEGFEKLLELGFTGVTTIHKATSKVNGEPKYFGSAKEMDTQVKLGVYENPTTEVTKSKVSDIAKYMAFDYVGLGKNDEALAAIATARENNPDDYDLIISEANLYYKLGDNDKFIEKLEEAISLNPDNAELHYNVGTLSMEANDLDKAKKHLSKAVELDPTHADAYNNLGNLVLKKLKAVEEEMNANAMNFAKYDQIKVEKFLPILNEAMPYLEKAYELKPSEFTKKQLNSLYENLGLDKKIE</sequence>
<evidence type="ECO:0000313" key="5">
    <source>
        <dbReference type="EMBL" id="AOW22017.1"/>
    </source>
</evidence>
<accession>A0A1D8PBP5</accession>
<dbReference type="SUPFAM" id="SSF48452">
    <property type="entry name" value="TPR-like"/>
    <property type="match status" value="2"/>
</dbReference>
<dbReference type="InterPro" id="IPR019734">
    <property type="entry name" value="TPR_rpt"/>
</dbReference>
<dbReference type="STRING" id="1850246.LPB138_04990"/>
<dbReference type="PANTHER" id="PTHR44858:SF1">
    <property type="entry name" value="UDP-N-ACETYLGLUCOSAMINE--PEPTIDE N-ACETYLGLUCOSAMINYLTRANSFERASE SPINDLY-RELATED"/>
    <property type="match status" value="1"/>
</dbReference>
<evidence type="ECO:0008006" key="7">
    <source>
        <dbReference type="Google" id="ProtNLM"/>
    </source>
</evidence>
<dbReference type="Gene3D" id="1.25.40.10">
    <property type="entry name" value="Tetratricopeptide repeat domain"/>
    <property type="match status" value="2"/>
</dbReference>
<dbReference type="Proteomes" id="UP000176050">
    <property type="component" value="Chromosome"/>
</dbReference>
<proteinExistence type="predicted"/>
<dbReference type="Pfam" id="PF13414">
    <property type="entry name" value="TPR_11"/>
    <property type="match status" value="2"/>
</dbReference>
<organism evidence="5 6">
    <name type="scientific">Urechidicola croceus</name>
    <dbReference type="NCBI Taxonomy" id="1850246"/>
    <lineage>
        <taxon>Bacteria</taxon>
        <taxon>Pseudomonadati</taxon>
        <taxon>Bacteroidota</taxon>
        <taxon>Flavobacteriia</taxon>
        <taxon>Flavobacteriales</taxon>
        <taxon>Flavobacteriaceae</taxon>
        <taxon>Urechidicola</taxon>
    </lineage>
</organism>
<feature type="chain" id="PRO_5009110994" description="Tetratricopeptide repeat protein" evidence="4">
    <location>
        <begin position="22"/>
        <end position="417"/>
    </location>
</feature>
<keyword evidence="1" id="KW-0677">Repeat</keyword>
<name>A0A1D8PBP5_9FLAO</name>
<keyword evidence="2 3" id="KW-0802">TPR repeat</keyword>
<evidence type="ECO:0000256" key="4">
    <source>
        <dbReference type="SAM" id="SignalP"/>
    </source>
</evidence>
<evidence type="ECO:0000256" key="3">
    <source>
        <dbReference type="PROSITE-ProRule" id="PRU00339"/>
    </source>
</evidence>
<dbReference type="EMBL" id="CP017478">
    <property type="protein sequence ID" value="AOW22017.1"/>
    <property type="molecule type" value="Genomic_DNA"/>
</dbReference>